<keyword evidence="2 4" id="KW-0732">Signal</keyword>
<dbReference type="InterPro" id="IPR001611">
    <property type="entry name" value="Leu-rich_rpt"/>
</dbReference>
<dbReference type="PANTHER" id="PTHR24369">
    <property type="entry name" value="ANTIGEN BSP, PUTATIVE-RELATED"/>
    <property type="match status" value="1"/>
</dbReference>
<evidence type="ECO:0000256" key="1">
    <source>
        <dbReference type="ARBA" id="ARBA00022614"/>
    </source>
</evidence>
<evidence type="ECO:0000256" key="2">
    <source>
        <dbReference type="ARBA" id="ARBA00022729"/>
    </source>
</evidence>
<dbReference type="SMART" id="SM00369">
    <property type="entry name" value="LRR_TYP"/>
    <property type="match status" value="8"/>
</dbReference>
<keyword evidence="1" id="KW-0433">Leucine-rich repeat</keyword>
<feature type="signal peptide" evidence="4">
    <location>
        <begin position="1"/>
        <end position="20"/>
    </location>
</feature>
<evidence type="ECO:0000256" key="4">
    <source>
        <dbReference type="SAM" id="SignalP"/>
    </source>
</evidence>
<dbReference type="InterPro" id="IPR050541">
    <property type="entry name" value="LRR_TM_domain-containing"/>
</dbReference>
<proteinExistence type="evidence at transcript level"/>
<dbReference type="PROSITE" id="PS51450">
    <property type="entry name" value="LRR"/>
    <property type="match status" value="1"/>
</dbReference>
<dbReference type="InterPro" id="IPR003591">
    <property type="entry name" value="Leu-rich_rpt_typical-subtyp"/>
</dbReference>
<dbReference type="InterPro" id="IPR032675">
    <property type="entry name" value="LRR_dom_sf"/>
</dbReference>
<name>A0A2R3SK11_ARGIR</name>
<dbReference type="Gene3D" id="3.80.10.10">
    <property type="entry name" value="Ribonuclease Inhibitor"/>
    <property type="match status" value="3"/>
</dbReference>
<protein>
    <submittedName>
        <fullName evidence="5">Leucine rich repeat only protein 6</fullName>
    </submittedName>
</protein>
<dbReference type="SUPFAM" id="SSF52047">
    <property type="entry name" value="RNI-like"/>
    <property type="match status" value="1"/>
</dbReference>
<reference evidence="5" key="1">
    <citation type="submission" date="2017-06" db="EMBL/GenBank/DDBJ databases">
        <title>Leucine rich repeat only proteins in Argopecten irradians.</title>
        <authorList>
            <person name="Wang M.Q."/>
        </authorList>
    </citation>
    <scope>NUCLEOTIDE SEQUENCE</scope>
</reference>
<keyword evidence="3" id="KW-0677">Repeat</keyword>
<sequence>MTGFTLVCVVILALCHCVLTSDSCPIQGSLGCFCQNGVVDCSNKNLNNIPNFQNTGWAQFTILRLSFNNLQNVPSNAFRNTNVTTIELDHNQISSIATDAFSGISAYLTTLNLESNNLSTASEAFKHLPHLTTLNILHNPVRSVPDPVLYALGTTLLDFSFGDDGLTYWPSTINHLQALKSLHFEGVSMNNIPFDAFHGFELTLRKLTIRRTGVFGVPLAVKELLYLEEFYFDDNINVGDAGILESAFRTNHGSNIGNSPIKTLSLKNNTLTTFPSALQVFPQLENLYMDRNRLWYINDAMVSYVRGYLYNVSLRSCSLDRIPQAILRIIYLRNLDLSENNINSIYSNDFTFRYQNLTHEHLVFLNLANNPLAYIAKDSFVNLVKLTELNITSTQLTAIPKALDLVPSLTHVYVHNTPVECTCDLKWIQSSTAVNVIFDGECDTITQSIGDYITKRVPSCPSK</sequence>
<dbReference type="GO" id="GO:0005886">
    <property type="term" value="C:plasma membrane"/>
    <property type="evidence" value="ECO:0007669"/>
    <property type="project" value="TreeGrafter"/>
</dbReference>
<dbReference type="Pfam" id="PF13855">
    <property type="entry name" value="LRR_8"/>
    <property type="match status" value="2"/>
</dbReference>
<accession>A0A2R3SK11</accession>
<evidence type="ECO:0000256" key="3">
    <source>
        <dbReference type="ARBA" id="ARBA00022737"/>
    </source>
</evidence>
<dbReference type="EMBL" id="MF326980">
    <property type="protein sequence ID" value="AVP74326.1"/>
    <property type="molecule type" value="mRNA"/>
</dbReference>
<organism evidence="5">
    <name type="scientific">Argopecten irradians</name>
    <name type="common">Bay scallop</name>
    <name type="synonym">Aequipecten irradians</name>
    <dbReference type="NCBI Taxonomy" id="31199"/>
    <lineage>
        <taxon>Eukaryota</taxon>
        <taxon>Metazoa</taxon>
        <taxon>Spiralia</taxon>
        <taxon>Lophotrochozoa</taxon>
        <taxon>Mollusca</taxon>
        <taxon>Bivalvia</taxon>
        <taxon>Autobranchia</taxon>
        <taxon>Pteriomorphia</taxon>
        <taxon>Pectinida</taxon>
        <taxon>Pectinoidea</taxon>
        <taxon>Pectinidae</taxon>
        <taxon>Argopecten</taxon>
    </lineage>
</organism>
<feature type="chain" id="PRO_5015354007" evidence="4">
    <location>
        <begin position="21"/>
        <end position="463"/>
    </location>
</feature>
<dbReference type="AlphaFoldDB" id="A0A2R3SK11"/>
<evidence type="ECO:0000313" key="5">
    <source>
        <dbReference type="EMBL" id="AVP74326.1"/>
    </source>
</evidence>
<dbReference type="PANTHER" id="PTHR24369:SF210">
    <property type="entry name" value="CHAOPTIN-RELATED"/>
    <property type="match status" value="1"/>
</dbReference>